<name>A0A834M895_RHYFE</name>
<gene>
    <name evidence="1" type="ORF">GWI33_011610</name>
</gene>
<reference evidence="1" key="1">
    <citation type="submission" date="2020-08" db="EMBL/GenBank/DDBJ databases">
        <title>Genome sequencing and assembly of the red palm weevil Rhynchophorus ferrugineus.</title>
        <authorList>
            <person name="Dias G.B."/>
            <person name="Bergman C.M."/>
            <person name="Manee M."/>
        </authorList>
    </citation>
    <scope>NUCLEOTIDE SEQUENCE</scope>
    <source>
        <strain evidence="1">AA-2017</strain>
        <tissue evidence="1">Whole larva</tissue>
    </source>
</reference>
<comment type="caution">
    <text evidence="1">The sequence shown here is derived from an EMBL/GenBank/DDBJ whole genome shotgun (WGS) entry which is preliminary data.</text>
</comment>
<organism evidence="1 2">
    <name type="scientific">Rhynchophorus ferrugineus</name>
    <name type="common">Red palm weevil</name>
    <name type="synonym">Curculio ferrugineus</name>
    <dbReference type="NCBI Taxonomy" id="354439"/>
    <lineage>
        <taxon>Eukaryota</taxon>
        <taxon>Metazoa</taxon>
        <taxon>Ecdysozoa</taxon>
        <taxon>Arthropoda</taxon>
        <taxon>Hexapoda</taxon>
        <taxon>Insecta</taxon>
        <taxon>Pterygota</taxon>
        <taxon>Neoptera</taxon>
        <taxon>Endopterygota</taxon>
        <taxon>Coleoptera</taxon>
        <taxon>Polyphaga</taxon>
        <taxon>Cucujiformia</taxon>
        <taxon>Curculionidae</taxon>
        <taxon>Dryophthorinae</taxon>
        <taxon>Rhynchophorus</taxon>
    </lineage>
</organism>
<proteinExistence type="predicted"/>
<evidence type="ECO:0000313" key="2">
    <source>
        <dbReference type="Proteomes" id="UP000625711"/>
    </source>
</evidence>
<dbReference type="Proteomes" id="UP000625711">
    <property type="component" value="Unassembled WGS sequence"/>
</dbReference>
<dbReference type="EMBL" id="JAACXV010009931">
    <property type="protein sequence ID" value="KAF7275546.1"/>
    <property type="molecule type" value="Genomic_DNA"/>
</dbReference>
<protein>
    <submittedName>
        <fullName evidence="1">Uncharacterized protein</fullName>
    </submittedName>
</protein>
<accession>A0A834M895</accession>
<sequence>MGKSQFFQISRLEYENSFFLLFVVRYNVICSTLFLKCVSDEARLLSLKLTDVYKECLYRYENKRTGTSTLTQNYSVTEICGCRTRWQLRMMSCQVTVDLAEADLHVPEAYLNYLIMIQDWAAIMG</sequence>
<dbReference type="AlphaFoldDB" id="A0A834M895"/>
<evidence type="ECO:0000313" key="1">
    <source>
        <dbReference type="EMBL" id="KAF7275546.1"/>
    </source>
</evidence>
<feature type="non-terminal residue" evidence="1">
    <location>
        <position position="1"/>
    </location>
</feature>
<keyword evidence="2" id="KW-1185">Reference proteome</keyword>